<dbReference type="InterPro" id="IPR033399">
    <property type="entry name" value="TP_0789-like"/>
</dbReference>
<keyword evidence="1" id="KW-0732">Signal</keyword>
<evidence type="ECO:0000256" key="1">
    <source>
        <dbReference type="SAM" id="SignalP"/>
    </source>
</evidence>
<keyword evidence="3" id="KW-0449">Lipoprotein</keyword>
<keyword evidence="4" id="KW-1185">Reference proteome</keyword>
<dbReference type="KEGG" id="tvd:SG34_023635"/>
<evidence type="ECO:0000313" key="4">
    <source>
        <dbReference type="Proteomes" id="UP000032352"/>
    </source>
</evidence>
<reference evidence="3 4" key="1">
    <citation type="journal article" date="2015" name="Genome Announc.">
        <title>Draft Genome Sequences of Marine Isolates of Thalassomonas viridans and Thalassomonas actiniarum.</title>
        <authorList>
            <person name="Olonade I."/>
            <person name="van Zyl L.J."/>
            <person name="Trindade M."/>
        </authorList>
    </citation>
    <scope>NUCLEOTIDE SEQUENCE [LARGE SCALE GENOMIC DNA]</scope>
    <source>
        <strain evidence="3 4">XOM25</strain>
    </source>
</reference>
<organism evidence="3 4">
    <name type="scientific">Thalassomonas viridans</name>
    <dbReference type="NCBI Taxonomy" id="137584"/>
    <lineage>
        <taxon>Bacteria</taxon>
        <taxon>Pseudomonadati</taxon>
        <taxon>Pseudomonadota</taxon>
        <taxon>Gammaproteobacteria</taxon>
        <taxon>Alteromonadales</taxon>
        <taxon>Colwelliaceae</taxon>
        <taxon>Thalassomonas</taxon>
    </lineage>
</organism>
<gene>
    <name evidence="3" type="ORF">SG34_023635</name>
</gene>
<evidence type="ECO:0000259" key="2">
    <source>
        <dbReference type="Pfam" id="PF17131"/>
    </source>
</evidence>
<proteinExistence type="predicted"/>
<sequence>MLTSTLSRKNKIAAVLAAAAMTLMSSMALAQSPQEKGLAISKESKERDLGWTDSTADMLMLLRNKQGQESVREIKMRNMEVANDGDKSLTIFNKPRDVKGTAFLSFSHPVGADDQWLYLPALKRVKRISSRNKSGPFMGSEFAFEDLSSFEIEKYTYKYLGDEPANGLDSFKVEQFPVDENSGYTRRIVWIDKEHYLIQKVDFYDRKNSLLKTLTYKGYQQYLNKHWRADSMEMVNHQNGKSTELKWDNYAFKTGLTDGDFNKNSLKRVR</sequence>
<dbReference type="Proteomes" id="UP000032352">
    <property type="component" value="Chromosome"/>
</dbReference>
<dbReference type="EMBL" id="CP059733">
    <property type="protein sequence ID" value="WDE04303.1"/>
    <property type="molecule type" value="Genomic_DNA"/>
</dbReference>
<feature type="signal peptide" evidence="1">
    <location>
        <begin position="1"/>
        <end position="30"/>
    </location>
</feature>
<dbReference type="Pfam" id="PF17131">
    <property type="entry name" value="LolA_like"/>
    <property type="match status" value="1"/>
</dbReference>
<dbReference type="AlphaFoldDB" id="A0AAF0C830"/>
<dbReference type="CDD" id="cd16329">
    <property type="entry name" value="LolA_like"/>
    <property type="match status" value="1"/>
</dbReference>
<accession>A0AAF0C830</accession>
<feature type="domain" description="Uncharacterized protein TP-0789" evidence="2">
    <location>
        <begin position="85"/>
        <end position="268"/>
    </location>
</feature>
<feature type="chain" id="PRO_5042166426" evidence="1">
    <location>
        <begin position="31"/>
        <end position="270"/>
    </location>
</feature>
<reference evidence="3 4" key="2">
    <citation type="journal article" date="2022" name="Mar. Drugs">
        <title>Bioassay-Guided Fractionation Leads to the Detection of Cholic Acid Generated by the Rare Thalassomonas sp.</title>
        <authorList>
            <person name="Pheiffer F."/>
            <person name="Schneider Y.K."/>
            <person name="Hansen E.H."/>
            <person name="Andersen J.H."/>
            <person name="Isaksson J."/>
            <person name="Busche T."/>
            <person name="R C."/>
            <person name="Kalinowski J."/>
            <person name="Zyl L.V."/>
            <person name="Trindade M."/>
        </authorList>
    </citation>
    <scope>NUCLEOTIDE SEQUENCE [LARGE SCALE GENOMIC DNA]</scope>
    <source>
        <strain evidence="3 4">XOM25</strain>
    </source>
</reference>
<evidence type="ECO:0000313" key="3">
    <source>
        <dbReference type="EMBL" id="WDE04303.1"/>
    </source>
</evidence>
<name>A0AAF0C830_9GAMM</name>
<protein>
    <submittedName>
        <fullName evidence="3">Outer membrane lipoprotein-sorting protein</fullName>
    </submittedName>
</protein>
<dbReference type="Gene3D" id="2.50.20.10">
    <property type="entry name" value="Lipoprotein localisation LolA/LolB/LppX"/>
    <property type="match status" value="1"/>
</dbReference>